<dbReference type="PANTHER" id="PTHR12684">
    <property type="entry name" value="PUTATIVE PHOSPHOTRANSFERASE"/>
    <property type="match status" value="1"/>
</dbReference>
<reference evidence="6 7" key="1">
    <citation type="submission" date="2019-08" db="EMBL/GenBank/DDBJ databases">
        <title>Archaea genome.</title>
        <authorList>
            <person name="Kajale S."/>
            <person name="Shouche Y."/>
            <person name="Deshpande N."/>
            <person name="Sharma A."/>
        </authorList>
    </citation>
    <scope>NUCLEOTIDE SEQUENCE [LARGE SCALE GENOMIC DNA]</scope>
    <source>
        <strain evidence="6 7">ESP3B_9</strain>
    </source>
</reference>
<gene>
    <name evidence="5" type="primary">kptA</name>
    <name evidence="6" type="ORF">FYC77_10070</name>
</gene>
<evidence type="ECO:0000256" key="4">
    <source>
        <dbReference type="ARBA" id="ARBA00025212"/>
    </source>
</evidence>
<evidence type="ECO:0000256" key="2">
    <source>
        <dbReference type="ARBA" id="ARBA00022679"/>
    </source>
</evidence>
<dbReference type="Proteomes" id="UP000324104">
    <property type="component" value="Unassembled WGS sequence"/>
</dbReference>
<evidence type="ECO:0000313" key="7">
    <source>
        <dbReference type="Proteomes" id="UP000324104"/>
    </source>
</evidence>
<dbReference type="GO" id="GO:0000215">
    <property type="term" value="F:tRNA 2'-phosphotransferase activity"/>
    <property type="evidence" value="ECO:0007669"/>
    <property type="project" value="TreeGrafter"/>
</dbReference>
<dbReference type="InterPro" id="IPR022928">
    <property type="entry name" value="RNA_2'-PTrans_KptA"/>
</dbReference>
<keyword evidence="7" id="KW-1185">Reference proteome</keyword>
<name>A0A5D5ARF5_9EURY</name>
<sequence>MTTPVRICPEHGPFQTEGDGCPICGARGTRLLSSERRRRLSTFTSGLLRHFPDDAGLELDERGWVDYDDLVSAIERQYEWARDRHLEAVVETDPKGRFERTGDGADGKTEHDDRVRAAYGHSVDVSLEPTDAPVPDELYHGTAPGNLESIRSEGLRPMSRQHVHLSGSQEAARTVGRRHASDPVVLVVDAAGMLADGYRLTKRGRETYTTDAVPPTYLSVAGSADE</sequence>
<dbReference type="AlphaFoldDB" id="A0A5D5ARF5"/>
<dbReference type="EMBL" id="VTAW01000011">
    <property type="protein sequence ID" value="TYT62040.1"/>
    <property type="molecule type" value="Genomic_DNA"/>
</dbReference>
<comment type="similarity">
    <text evidence="1 5">Belongs to the KptA/TPT1 family.</text>
</comment>
<dbReference type="RefSeq" id="WP_149081377.1">
    <property type="nucleotide sequence ID" value="NZ_VTAW01000011.1"/>
</dbReference>
<dbReference type="Gene3D" id="3.20.170.30">
    <property type="match status" value="1"/>
</dbReference>
<organism evidence="6 7">
    <name type="scientific">Natrialba swarupiae</name>
    <dbReference type="NCBI Taxonomy" id="2448032"/>
    <lineage>
        <taxon>Archaea</taxon>
        <taxon>Methanobacteriati</taxon>
        <taxon>Methanobacteriota</taxon>
        <taxon>Stenosarchaea group</taxon>
        <taxon>Halobacteria</taxon>
        <taxon>Halobacteriales</taxon>
        <taxon>Natrialbaceae</taxon>
        <taxon>Natrialba</taxon>
    </lineage>
</organism>
<comment type="function">
    <text evidence="4 5">Removes the 2'-phosphate from RNA via an intermediate in which the phosphate is ADP-ribosylated by NAD followed by a presumed transesterification to release the RNA and generate ADP-ribose 1''-2''-cyclic phosphate (APPR&gt;P). May function as an ADP-ribosylase.</text>
</comment>
<accession>A0A5D5ARF5</accession>
<dbReference type="EC" id="2.7.1.-" evidence="5"/>
<dbReference type="Gene3D" id="1.10.10.970">
    <property type="entry name" value="RNA 2'-phosphotransferase, Tpt1/KptA family, N-terminal domain"/>
    <property type="match status" value="1"/>
</dbReference>
<dbReference type="GO" id="GO:0003950">
    <property type="term" value="F:NAD+ poly-ADP-ribosyltransferase activity"/>
    <property type="evidence" value="ECO:0007669"/>
    <property type="project" value="InterPro"/>
</dbReference>
<dbReference type="InterPro" id="IPR042080">
    <property type="entry name" value="RNA_2'-PTrans_N"/>
</dbReference>
<evidence type="ECO:0000256" key="1">
    <source>
        <dbReference type="ARBA" id="ARBA00009836"/>
    </source>
</evidence>
<dbReference type="PANTHER" id="PTHR12684:SF2">
    <property type="entry name" value="TRNA 2'-PHOSPHOTRANSFERASE 1"/>
    <property type="match status" value="1"/>
</dbReference>
<dbReference type="InterPro" id="IPR002745">
    <property type="entry name" value="Ptrans_KptA/Tpt1"/>
</dbReference>
<keyword evidence="3 5" id="KW-0520">NAD</keyword>
<dbReference type="GO" id="GO:0006388">
    <property type="term" value="P:tRNA splicing, via endonucleolytic cleavage and ligation"/>
    <property type="evidence" value="ECO:0007669"/>
    <property type="project" value="UniProtKB-UniRule"/>
</dbReference>
<proteinExistence type="inferred from homology"/>
<comment type="caution">
    <text evidence="6">The sequence shown here is derived from an EMBL/GenBank/DDBJ whole genome shotgun (WGS) entry which is preliminary data.</text>
</comment>
<dbReference type="Pfam" id="PF01885">
    <property type="entry name" value="PTS_2-RNA"/>
    <property type="match status" value="1"/>
</dbReference>
<evidence type="ECO:0000256" key="3">
    <source>
        <dbReference type="ARBA" id="ARBA00023027"/>
    </source>
</evidence>
<keyword evidence="2 5" id="KW-0808">Transferase</keyword>
<dbReference type="SUPFAM" id="SSF56399">
    <property type="entry name" value="ADP-ribosylation"/>
    <property type="match status" value="1"/>
</dbReference>
<protein>
    <recommendedName>
        <fullName evidence="5">Probable RNA 2'-phosphotransferase</fullName>
        <ecNumber evidence="5">2.7.1.-</ecNumber>
    </recommendedName>
</protein>
<evidence type="ECO:0000313" key="6">
    <source>
        <dbReference type="EMBL" id="TYT62040.1"/>
    </source>
</evidence>
<evidence type="ECO:0000256" key="5">
    <source>
        <dbReference type="HAMAP-Rule" id="MF_00299"/>
    </source>
</evidence>
<dbReference type="InterPro" id="IPR042081">
    <property type="entry name" value="RNA_2'-PTrans_C"/>
</dbReference>
<dbReference type="HAMAP" id="MF_00299">
    <property type="entry name" value="KptA"/>
    <property type="match status" value="1"/>
</dbReference>